<feature type="binding site" evidence="9">
    <location>
        <position position="1453"/>
    </location>
    <ligand>
        <name>Zn(2+)</name>
        <dbReference type="ChEBI" id="CHEBI:29105"/>
        <note>catalytic</note>
    </ligand>
</feature>
<dbReference type="EMBL" id="FUEG01000002">
    <property type="protein sequence ID" value="SJL00190.1"/>
    <property type="molecule type" value="Genomic_DNA"/>
</dbReference>
<dbReference type="GO" id="GO:0005737">
    <property type="term" value="C:cytoplasm"/>
    <property type="evidence" value="ECO:0007669"/>
    <property type="project" value="TreeGrafter"/>
</dbReference>
<feature type="compositionally biased region" description="Basic residues" evidence="11">
    <location>
        <begin position="521"/>
        <end position="534"/>
    </location>
</feature>
<feature type="domain" description="Aminopeptidase N-like N-terminal" evidence="14">
    <location>
        <begin position="1163"/>
        <end position="1341"/>
    </location>
</feature>
<feature type="region of interest" description="Disordered" evidence="11">
    <location>
        <begin position="953"/>
        <end position="1018"/>
    </location>
</feature>
<dbReference type="PANTHER" id="PTHR11533">
    <property type="entry name" value="PROTEASE M1 ZINC METALLOPROTEASE"/>
    <property type="match status" value="1"/>
</dbReference>
<feature type="domain" description="Peptidase M1 membrane alanine aminopeptidase" evidence="12">
    <location>
        <begin position="1381"/>
        <end position="1593"/>
    </location>
</feature>
<keyword evidence="3" id="KW-0645">Protease</keyword>
<dbReference type="PANTHER" id="PTHR11533:SF174">
    <property type="entry name" value="PUROMYCIN-SENSITIVE AMINOPEPTIDASE-RELATED"/>
    <property type="match status" value="1"/>
</dbReference>
<evidence type="ECO:0000256" key="1">
    <source>
        <dbReference type="ARBA" id="ARBA00010136"/>
    </source>
</evidence>
<proteinExistence type="inferred from homology"/>
<feature type="domain" description="ERAP1-like C-terminal" evidence="13">
    <location>
        <begin position="1671"/>
        <end position="1988"/>
    </location>
</feature>
<sequence>MDVQAAASALSESASSHKIETVSTSLRHVLEAVKLLDLSSPSLNIIEKIGSRLRKPLLPLYQHCTDPALRFCSAILNFISVKKVQPALLVQASSLVVAWQSTQSALLSGVLDFIERNPTDENKKHIATGLYPVLCDGYFLKTPSEHLTVGVDLAYILLTESASLNENRLVLQDPKLLGAKRIGTTLAGCKDYLAIEALLELFASILPPTTKGANDKRRRFLQLVFDPVLFACSAQLIKVLSSPSITDWETLSVEIIATLSKSDITFPQPFKITSLQVADTFPNVDNTIYLDNKGFTSNIDENGTYETFHIPFTNVQKIKFNATASSLYTVVTVHLTAFPVIDRTAETRNPTRNATIVFEIANTEKERFIKGLRARKLGPNIASSERKASKLNVDLPLDFTSNGQSFPEKAGRGVEASSDYHFLQTPSALGLHGTSLPTSTDLKSLDVEGDQDDVALKPPRTRRAQKHKAVESDDEVQEIPPVPTGKTTRHSTIPQPSEQHPAVPAERVTRTLSHSREHTPKKPLSKAQGHRVHFGRTEHTSSYKAVDGSEPKEEKSKRATDTVSTRSVDTRNSPSKKRQRTAEIENVEDKDSRASKRPRLQSPPRTETTKESKSPVFKKSVIAPRRYKRKGRTSSPAPSKAAADMEYDEIPFVATPKQVTSNRPEDQPVSAPRSTRLSAMKGRGGKAQGKGVSVKAELPPTRNAKDSKTRNTAKDDQKEAKPARRSERAKKVVRKPTKANTVVEHKSPTPVKSEPQDSEPSSETKADMNTVESTMQVAPGPNLSDADHDWMETETYTDFIVPVKIEEPISGISSAPPIVKKSVTMIDLTLDDSPPRTTKRKQRQNPIHTFTFGPEQTVSSKSDDSIAKKSERSLDVSSKVLVTTRRAAEEAGNESTTPSPADPHNGFVEIHTRTENPVVSRQVSTRHQQSVRTTDSIVHLDRDPAMVHATVSRIRRPTVTMQDASPDSSPSTLLSSAKAPAGISSRPHSTGNADPMNRAPRQENLISHSDRNKSPTPVKLLVKEKSSAKARTPHSKQKFDVPLMTIPSRGPPLFDKKNAPEFPFRTEQYSPPKVSSKHARPMSNIGEVEEYGEQRHRRYEEYPDNRSGHMDHDIIQILGDIQDVIVDKISRRFDHVKTDVRAGRSSILREAAVELKKMQVESLDVKEETSTIVLNSADLSFEQVTLTTDTKKEKLVPTSQAVDGDRISFTLPTSLPAGTKAELSIGPYTGPLGNSMTGYYRSEYKEGGKTKYYSLTQFEPIDARRAFPCWDEPLLKATFAITMISRADTVNLSNMPSNSEKVYVPGNAEFSVLEEKFPSLRTLDGEWKVTTFDTTPPMSSYIVAFANGPFSYLESSAKMPSGKTVALRIYATSDLIHQAQFALDVKEKVLPLYEEVFGVEYPLPKLDTLVASDFDMGAMENWGLITGRTTAFLLDPNTTDTGAKKQVFTTQSHEVAHMWFGNITTMEWWNYLYLNEDGRSYHSRVFPEFKPKSDFIGDHLNQALALDAKRSSHPIEVDCPTADHINQIFDSLSYAKAASVLRMLSDYVEEARFLKGVSIYLQNKLYGNGTSKDLWEGISKATGLDIVSLMENWVTKIGFPVLTVTETPTGIQVRQDRFLETGIAEPSENETLWNVPLNILSVDSASQVRVDRTALLQERSQEFTLDTSKPFKLNAGTAGVYRVLYTPERLSKIADEAAQVDSPFSVDDRMGLVYDAMALSKAGLSELSSALTLIDKLRNEKEFLILDVIASNLSGLVSTWWEYPEIVGNLNAFRRSLFVPLVKELGYDYSDGESTDIIRLRTTVITNAALAGDESVINELRARFDHFRKTGDDSRIPPGLQRVTYQMAVKYGGREEYDAVKQIQLSPRTPTSKTAAIIALGHAQDPALIKETFEYLLSSARDQDFTYWLRGLSTNPKSRRQVAQFFKDEYQVIYKRFELNATLKYLVEVSFGSLSTAKDYEETEAFFKDKEVSKYNLSLAQTLDTIRARVGYIGRATEDLALWLSAWRGRTDLGKELHKAIL</sequence>
<dbReference type="Gene3D" id="2.60.40.1910">
    <property type="match status" value="1"/>
</dbReference>
<evidence type="ECO:0000256" key="8">
    <source>
        <dbReference type="PIRSR" id="PIRSR634016-1"/>
    </source>
</evidence>
<dbReference type="InterPro" id="IPR045357">
    <property type="entry name" value="Aminopeptidase_N-like_N"/>
</dbReference>
<feature type="compositionally biased region" description="Basic and acidic residues" evidence="11">
    <location>
        <begin position="703"/>
        <end position="730"/>
    </location>
</feature>
<dbReference type="InterPro" id="IPR014782">
    <property type="entry name" value="Peptidase_M1_dom"/>
</dbReference>
<protein>
    <recommendedName>
        <fullName evidence="17">Leukotriene A-4 hydrolase homolog</fullName>
    </recommendedName>
</protein>
<evidence type="ECO:0000259" key="12">
    <source>
        <dbReference type="Pfam" id="PF01433"/>
    </source>
</evidence>
<evidence type="ECO:0000313" key="16">
    <source>
        <dbReference type="Proteomes" id="UP000219338"/>
    </source>
</evidence>
<reference evidence="16" key="1">
    <citation type="journal article" date="2017" name="Nat. Ecol. Evol.">
        <title>Genome expansion and lineage-specific genetic innovations in the forest pathogenic fungi Armillaria.</title>
        <authorList>
            <person name="Sipos G."/>
            <person name="Prasanna A.N."/>
            <person name="Walter M.C."/>
            <person name="O'Connor E."/>
            <person name="Balint B."/>
            <person name="Krizsan K."/>
            <person name="Kiss B."/>
            <person name="Hess J."/>
            <person name="Varga T."/>
            <person name="Slot J."/>
            <person name="Riley R."/>
            <person name="Boka B."/>
            <person name="Rigling D."/>
            <person name="Barry K."/>
            <person name="Lee J."/>
            <person name="Mihaltcheva S."/>
            <person name="LaButti K."/>
            <person name="Lipzen A."/>
            <person name="Waldron R."/>
            <person name="Moloney N.M."/>
            <person name="Sperisen C."/>
            <person name="Kredics L."/>
            <person name="Vagvoelgyi C."/>
            <person name="Patrignani A."/>
            <person name="Fitzpatrick D."/>
            <person name="Nagy I."/>
            <person name="Doyle S."/>
            <person name="Anderson J.B."/>
            <person name="Grigoriev I.V."/>
            <person name="Gueldener U."/>
            <person name="Muensterkoetter M."/>
            <person name="Nagy L.G."/>
        </authorList>
    </citation>
    <scope>NUCLEOTIDE SEQUENCE [LARGE SCALE GENOMIC DNA]</scope>
    <source>
        <strain evidence="16">C18/9</strain>
    </source>
</reference>
<dbReference type="Pfam" id="PF17900">
    <property type="entry name" value="Peptidase_M1_N"/>
    <property type="match status" value="1"/>
</dbReference>
<dbReference type="Pfam" id="PF01433">
    <property type="entry name" value="Peptidase_M1"/>
    <property type="match status" value="1"/>
</dbReference>
<keyword evidence="6 9" id="KW-0862">Zinc</keyword>
<comment type="cofactor">
    <cofactor evidence="9">
        <name>Zn(2+)</name>
        <dbReference type="ChEBI" id="CHEBI:29105"/>
    </cofactor>
    <text evidence="9">Binds 1 zinc ion per subunit.</text>
</comment>
<feature type="compositionally biased region" description="Polar residues" evidence="11">
    <location>
        <begin position="844"/>
        <end position="858"/>
    </location>
</feature>
<dbReference type="GO" id="GO:0043171">
    <property type="term" value="P:peptide catabolic process"/>
    <property type="evidence" value="ECO:0007669"/>
    <property type="project" value="TreeGrafter"/>
</dbReference>
<dbReference type="GO" id="GO:0005615">
    <property type="term" value="C:extracellular space"/>
    <property type="evidence" value="ECO:0007669"/>
    <property type="project" value="TreeGrafter"/>
</dbReference>
<dbReference type="InterPro" id="IPR050344">
    <property type="entry name" value="Peptidase_M1_aminopeptidases"/>
</dbReference>
<evidence type="ECO:0000256" key="2">
    <source>
        <dbReference type="ARBA" id="ARBA00022438"/>
    </source>
</evidence>
<feature type="compositionally biased region" description="Basic and acidic residues" evidence="11">
    <location>
        <begin position="535"/>
        <end position="560"/>
    </location>
</feature>
<evidence type="ECO:0000259" key="13">
    <source>
        <dbReference type="Pfam" id="PF11838"/>
    </source>
</evidence>
<evidence type="ECO:0008006" key="17">
    <source>
        <dbReference type="Google" id="ProtNLM"/>
    </source>
</evidence>
<dbReference type="Gene3D" id="1.10.390.10">
    <property type="entry name" value="Neutral Protease Domain 2"/>
    <property type="match status" value="1"/>
</dbReference>
<keyword evidence="2" id="KW-0031">Aminopeptidase</keyword>
<dbReference type="FunFam" id="1.10.390.10:FF:000006">
    <property type="entry name" value="Puromycin-sensitive aminopeptidase"/>
    <property type="match status" value="1"/>
</dbReference>
<gene>
    <name evidence="15" type="ORF">ARMOST_03502</name>
</gene>
<dbReference type="InterPro" id="IPR024571">
    <property type="entry name" value="ERAP1-like_C_dom"/>
</dbReference>
<accession>A0A284QUM4</accession>
<dbReference type="InterPro" id="IPR027268">
    <property type="entry name" value="Peptidase_M4/M1_CTD_sf"/>
</dbReference>
<dbReference type="GO" id="GO:0016020">
    <property type="term" value="C:membrane"/>
    <property type="evidence" value="ECO:0007669"/>
    <property type="project" value="TreeGrafter"/>
</dbReference>
<feature type="compositionally biased region" description="Basic and acidic residues" evidence="11">
    <location>
        <begin position="861"/>
        <end position="874"/>
    </location>
</feature>
<dbReference type="Pfam" id="PF11838">
    <property type="entry name" value="ERAP1_C"/>
    <property type="match status" value="1"/>
</dbReference>
<evidence type="ECO:0000256" key="4">
    <source>
        <dbReference type="ARBA" id="ARBA00022723"/>
    </source>
</evidence>
<name>A0A284QUM4_ARMOS</name>
<dbReference type="GO" id="GO:0006508">
    <property type="term" value="P:proteolysis"/>
    <property type="evidence" value="ECO:0007669"/>
    <property type="project" value="UniProtKB-KW"/>
</dbReference>
<dbReference type="Proteomes" id="UP000219338">
    <property type="component" value="Unassembled WGS sequence"/>
</dbReference>
<dbReference type="InterPro" id="IPR042097">
    <property type="entry name" value="Aminopeptidase_N-like_N_sf"/>
</dbReference>
<dbReference type="SUPFAM" id="SSF63737">
    <property type="entry name" value="Leukotriene A4 hydrolase N-terminal domain"/>
    <property type="match status" value="1"/>
</dbReference>
<feature type="active site" description="Proton acceptor" evidence="8">
    <location>
        <position position="1454"/>
    </location>
</feature>
<keyword evidence="5" id="KW-0378">Hydrolase</keyword>
<dbReference type="GO" id="GO:0008270">
    <property type="term" value="F:zinc ion binding"/>
    <property type="evidence" value="ECO:0007669"/>
    <property type="project" value="InterPro"/>
</dbReference>
<organism evidence="15 16">
    <name type="scientific">Armillaria ostoyae</name>
    <name type="common">Armillaria root rot fungus</name>
    <dbReference type="NCBI Taxonomy" id="47428"/>
    <lineage>
        <taxon>Eukaryota</taxon>
        <taxon>Fungi</taxon>
        <taxon>Dikarya</taxon>
        <taxon>Basidiomycota</taxon>
        <taxon>Agaricomycotina</taxon>
        <taxon>Agaricomycetes</taxon>
        <taxon>Agaricomycetidae</taxon>
        <taxon>Agaricales</taxon>
        <taxon>Marasmiineae</taxon>
        <taxon>Physalacriaceae</taxon>
        <taxon>Armillaria</taxon>
    </lineage>
</organism>
<dbReference type="Gene3D" id="1.25.50.20">
    <property type="match status" value="1"/>
</dbReference>
<dbReference type="CDD" id="cd09601">
    <property type="entry name" value="M1_APN-Q_like"/>
    <property type="match status" value="1"/>
</dbReference>
<evidence type="ECO:0000256" key="9">
    <source>
        <dbReference type="PIRSR" id="PIRSR634016-3"/>
    </source>
</evidence>
<feature type="region of interest" description="Disordered" evidence="11">
    <location>
        <begin position="830"/>
        <end position="907"/>
    </location>
</feature>
<feature type="compositionally biased region" description="Polar residues" evidence="11">
    <location>
        <begin position="561"/>
        <end position="573"/>
    </location>
</feature>
<feature type="site" description="Transition state stabilizer" evidence="10">
    <location>
        <position position="1534"/>
    </location>
</feature>
<evidence type="ECO:0000256" key="7">
    <source>
        <dbReference type="ARBA" id="ARBA00023049"/>
    </source>
</evidence>
<evidence type="ECO:0000256" key="10">
    <source>
        <dbReference type="PIRSR" id="PIRSR634016-4"/>
    </source>
</evidence>
<evidence type="ECO:0000259" key="14">
    <source>
        <dbReference type="Pfam" id="PF17900"/>
    </source>
</evidence>
<dbReference type="SUPFAM" id="SSF55486">
    <property type="entry name" value="Metalloproteases ('zincins'), catalytic domain"/>
    <property type="match status" value="1"/>
</dbReference>
<dbReference type="Gene3D" id="2.60.40.1730">
    <property type="entry name" value="tricorn interacting facor f3 domain"/>
    <property type="match status" value="1"/>
</dbReference>
<evidence type="ECO:0000256" key="11">
    <source>
        <dbReference type="SAM" id="MobiDB-lite"/>
    </source>
</evidence>
<feature type="compositionally biased region" description="Basic and acidic residues" evidence="11">
    <location>
        <begin position="580"/>
        <end position="594"/>
    </location>
</feature>
<keyword evidence="7" id="KW-0482">Metalloprotease</keyword>
<dbReference type="STRING" id="47428.A0A284QUM4"/>
<dbReference type="PRINTS" id="PR00756">
    <property type="entry name" value="ALADIPTASE"/>
</dbReference>
<dbReference type="InterPro" id="IPR001930">
    <property type="entry name" value="Peptidase_M1"/>
</dbReference>
<dbReference type="GO" id="GO:0042277">
    <property type="term" value="F:peptide binding"/>
    <property type="evidence" value="ECO:0007669"/>
    <property type="project" value="TreeGrafter"/>
</dbReference>
<feature type="region of interest" description="Disordered" evidence="11">
    <location>
        <begin position="440"/>
        <end position="788"/>
    </location>
</feature>
<feature type="binding site" evidence="9">
    <location>
        <position position="1476"/>
    </location>
    <ligand>
        <name>Zn(2+)</name>
        <dbReference type="ChEBI" id="CHEBI:29105"/>
        <note>catalytic</note>
    </ligand>
</feature>
<dbReference type="GO" id="GO:0070006">
    <property type="term" value="F:metalloaminopeptidase activity"/>
    <property type="evidence" value="ECO:0007669"/>
    <property type="project" value="TreeGrafter"/>
</dbReference>
<keyword evidence="16" id="KW-1185">Reference proteome</keyword>
<dbReference type="OrthoDB" id="10031169at2759"/>
<dbReference type="InterPro" id="IPR034016">
    <property type="entry name" value="M1_APN-typ"/>
</dbReference>
<feature type="binding site" evidence="9">
    <location>
        <position position="1457"/>
    </location>
    <ligand>
        <name>Zn(2+)</name>
        <dbReference type="ChEBI" id="CHEBI:29105"/>
        <note>catalytic</note>
    </ligand>
</feature>
<comment type="similarity">
    <text evidence="1">Belongs to the peptidase M1 family.</text>
</comment>
<evidence type="ECO:0000313" key="15">
    <source>
        <dbReference type="EMBL" id="SJL00190.1"/>
    </source>
</evidence>
<evidence type="ECO:0000256" key="3">
    <source>
        <dbReference type="ARBA" id="ARBA00022670"/>
    </source>
</evidence>
<evidence type="ECO:0000256" key="6">
    <source>
        <dbReference type="ARBA" id="ARBA00022833"/>
    </source>
</evidence>
<keyword evidence="4 9" id="KW-0479">Metal-binding</keyword>
<evidence type="ECO:0000256" key="5">
    <source>
        <dbReference type="ARBA" id="ARBA00022801"/>
    </source>
</evidence>
<feature type="compositionally biased region" description="Low complexity" evidence="11">
    <location>
        <begin position="963"/>
        <end position="977"/>
    </location>
</feature>